<evidence type="ECO:0000256" key="2">
    <source>
        <dbReference type="ARBA" id="ARBA00012980"/>
    </source>
</evidence>
<keyword evidence="4 11" id="KW-0808">Transferase</keyword>
<evidence type="ECO:0000256" key="10">
    <source>
        <dbReference type="ARBA" id="ARBA00048743"/>
    </source>
</evidence>
<evidence type="ECO:0000259" key="12">
    <source>
        <dbReference type="Pfam" id="PF02223"/>
    </source>
</evidence>
<evidence type="ECO:0000256" key="4">
    <source>
        <dbReference type="ARBA" id="ARBA00022679"/>
    </source>
</evidence>
<evidence type="ECO:0000313" key="14">
    <source>
        <dbReference type="Proteomes" id="UP001176468"/>
    </source>
</evidence>
<dbReference type="InterPro" id="IPR039430">
    <property type="entry name" value="Thymidylate_kin-like_dom"/>
</dbReference>
<dbReference type="RefSeq" id="WP_304561161.1">
    <property type="nucleotide sequence ID" value="NZ_JAUQSZ010000006.1"/>
</dbReference>
<feature type="domain" description="Thymidylate kinase-like" evidence="12">
    <location>
        <begin position="8"/>
        <end position="199"/>
    </location>
</feature>
<dbReference type="Pfam" id="PF02223">
    <property type="entry name" value="Thymidylate_kin"/>
    <property type="match status" value="1"/>
</dbReference>
<keyword evidence="14" id="KW-1185">Reference proteome</keyword>
<dbReference type="EC" id="2.7.4.9" evidence="2 11"/>
<proteinExistence type="inferred from homology"/>
<name>A0ABT9A0B9_9SPHN</name>
<evidence type="ECO:0000256" key="6">
    <source>
        <dbReference type="ARBA" id="ARBA00022741"/>
    </source>
</evidence>
<dbReference type="SUPFAM" id="SSF52540">
    <property type="entry name" value="P-loop containing nucleoside triphosphate hydrolases"/>
    <property type="match status" value="1"/>
</dbReference>
<evidence type="ECO:0000313" key="13">
    <source>
        <dbReference type="EMBL" id="MDO7842705.1"/>
    </source>
</evidence>
<comment type="similarity">
    <text evidence="1 11">Belongs to the thymidylate kinase family.</text>
</comment>
<keyword evidence="8 11" id="KW-0067">ATP-binding</keyword>
<dbReference type="PANTHER" id="PTHR10344">
    <property type="entry name" value="THYMIDYLATE KINASE"/>
    <property type="match status" value="1"/>
</dbReference>
<comment type="function">
    <text evidence="11">Phosphorylation of dTMP to form dTDP in both de novo and salvage pathways of dTTP synthesis.</text>
</comment>
<evidence type="ECO:0000256" key="1">
    <source>
        <dbReference type="ARBA" id="ARBA00009776"/>
    </source>
</evidence>
<evidence type="ECO:0000256" key="7">
    <source>
        <dbReference type="ARBA" id="ARBA00022777"/>
    </source>
</evidence>
<dbReference type="PANTHER" id="PTHR10344:SF4">
    <property type="entry name" value="UMP-CMP KINASE 2, MITOCHONDRIAL"/>
    <property type="match status" value="1"/>
</dbReference>
<evidence type="ECO:0000256" key="5">
    <source>
        <dbReference type="ARBA" id="ARBA00022727"/>
    </source>
</evidence>
<protein>
    <recommendedName>
        <fullName evidence="3 11">Thymidylate kinase</fullName>
        <ecNumber evidence="2 11">2.7.4.9</ecNumber>
    </recommendedName>
    <alternativeName>
        <fullName evidence="9 11">dTMP kinase</fullName>
    </alternativeName>
</protein>
<evidence type="ECO:0000256" key="9">
    <source>
        <dbReference type="ARBA" id="ARBA00029962"/>
    </source>
</evidence>
<dbReference type="HAMAP" id="MF_00165">
    <property type="entry name" value="Thymidylate_kinase"/>
    <property type="match status" value="1"/>
</dbReference>
<evidence type="ECO:0000256" key="3">
    <source>
        <dbReference type="ARBA" id="ARBA00017144"/>
    </source>
</evidence>
<dbReference type="CDD" id="cd01672">
    <property type="entry name" value="TMPK"/>
    <property type="match status" value="1"/>
</dbReference>
<keyword evidence="6 11" id="KW-0547">Nucleotide-binding</keyword>
<dbReference type="NCBIfam" id="TIGR00041">
    <property type="entry name" value="DTMP_kinase"/>
    <property type="match status" value="1"/>
</dbReference>
<comment type="caution">
    <text evidence="13">The sequence shown here is derived from an EMBL/GenBank/DDBJ whole genome shotgun (WGS) entry which is preliminary data.</text>
</comment>
<organism evidence="13 14">
    <name type="scientific">Sphingomonas immobilis</name>
    <dbReference type="NCBI Taxonomy" id="3063997"/>
    <lineage>
        <taxon>Bacteria</taxon>
        <taxon>Pseudomonadati</taxon>
        <taxon>Pseudomonadota</taxon>
        <taxon>Alphaproteobacteria</taxon>
        <taxon>Sphingomonadales</taxon>
        <taxon>Sphingomonadaceae</taxon>
        <taxon>Sphingomonas</taxon>
    </lineage>
</organism>
<dbReference type="EMBL" id="JAUQSZ010000006">
    <property type="protein sequence ID" value="MDO7842705.1"/>
    <property type="molecule type" value="Genomic_DNA"/>
</dbReference>
<dbReference type="Gene3D" id="3.40.50.300">
    <property type="entry name" value="P-loop containing nucleotide triphosphate hydrolases"/>
    <property type="match status" value="1"/>
</dbReference>
<dbReference type="InterPro" id="IPR018095">
    <property type="entry name" value="Thymidylate_kin_CS"/>
</dbReference>
<feature type="binding site" evidence="11">
    <location>
        <begin position="10"/>
        <end position="17"/>
    </location>
    <ligand>
        <name>ATP</name>
        <dbReference type="ChEBI" id="CHEBI:30616"/>
    </ligand>
</feature>
<dbReference type="InterPro" id="IPR018094">
    <property type="entry name" value="Thymidylate_kinase"/>
</dbReference>
<comment type="catalytic activity">
    <reaction evidence="10 11">
        <text>dTMP + ATP = dTDP + ADP</text>
        <dbReference type="Rhea" id="RHEA:13517"/>
        <dbReference type="ChEBI" id="CHEBI:30616"/>
        <dbReference type="ChEBI" id="CHEBI:58369"/>
        <dbReference type="ChEBI" id="CHEBI:63528"/>
        <dbReference type="ChEBI" id="CHEBI:456216"/>
        <dbReference type="EC" id="2.7.4.9"/>
    </reaction>
</comment>
<evidence type="ECO:0000256" key="8">
    <source>
        <dbReference type="ARBA" id="ARBA00022840"/>
    </source>
</evidence>
<evidence type="ECO:0000256" key="11">
    <source>
        <dbReference type="HAMAP-Rule" id="MF_00165"/>
    </source>
</evidence>
<dbReference type="InterPro" id="IPR027417">
    <property type="entry name" value="P-loop_NTPase"/>
</dbReference>
<reference evidence="13" key="1">
    <citation type="submission" date="2023-07" db="EMBL/GenBank/DDBJ databases">
        <authorList>
            <person name="Kim M.K."/>
        </authorList>
    </citation>
    <scope>NUCLEOTIDE SEQUENCE</scope>
    <source>
        <strain evidence="13">CA1-15</strain>
    </source>
</reference>
<dbReference type="GO" id="GO:0004798">
    <property type="term" value="F:dTMP kinase activity"/>
    <property type="evidence" value="ECO:0007669"/>
    <property type="project" value="UniProtKB-EC"/>
</dbReference>
<sequence>MSGRFISLEGGEGAGKSTQARLLVEALAARGIEAIITREPGGSEGAEAIRELLMQGEVTRWSAHSEALLFAAARADHVEKRINPAIGAGIWVICDRFLDSSRAYQGVAGGIDDAAILALHGFGSRGLLPDRTFVLEVSIAQGRARAEVRDGAAADRFAARGDAFHADVAAAFRRFAEAEPERFRVIDAGGDVASVHAAILAGLRDLLP</sequence>
<gene>
    <name evidence="11 13" type="primary">tmk</name>
    <name evidence="13" type="ORF">Q5H94_10235</name>
</gene>
<accession>A0ABT9A0B9</accession>
<keyword evidence="5 11" id="KW-0545">Nucleotide biosynthesis</keyword>
<dbReference type="PROSITE" id="PS01331">
    <property type="entry name" value="THYMIDYLATE_KINASE"/>
    <property type="match status" value="1"/>
</dbReference>
<keyword evidence="7 11" id="KW-0418">Kinase</keyword>
<dbReference type="Proteomes" id="UP001176468">
    <property type="component" value="Unassembled WGS sequence"/>
</dbReference>